<proteinExistence type="predicted"/>
<organism evidence="2 3">
    <name type="scientific">Sphingomonas canadensis</name>
    <dbReference type="NCBI Taxonomy" id="1219257"/>
    <lineage>
        <taxon>Bacteria</taxon>
        <taxon>Pseudomonadati</taxon>
        <taxon>Pseudomonadota</taxon>
        <taxon>Alphaproteobacteria</taxon>
        <taxon>Sphingomonadales</taxon>
        <taxon>Sphingomonadaceae</taxon>
        <taxon>Sphingomonas</taxon>
    </lineage>
</organism>
<evidence type="ECO:0000259" key="1">
    <source>
        <dbReference type="Pfam" id="PF08808"/>
    </source>
</evidence>
<sequence>MNGNGEMVYAIAAGASGLYQLARAAPSAFRSLAGPASELNMGALAAERTGVTFEGTLYRAVPEGGNPLDISYSVAANGRYTAPGQGGLYFASNARTVEAEFVNNGSSLTGRTLHSFQESSVDNLLDLTNPATRDDLGVSLGDLTRTGGTSAWRYEVTQPLGAFAQRNGYSGIIAPSAQADGGVNLILFGSKGVR</sequence>
<comment type="caution">
    <text evidence="2">The sequence shown here is derived from an EMBL/GenBank/DDBJ whole genome shotgun (WGS) entry which is preliminary data.</text>
</comment>
<protein>
    <submittedName>
        <fullName evidence="2">RES family NAD+ phosphorylase</fullName>
    </submittedName>
</protein>
<name>A0ABW3HDS9_9SPHN</name>
<dbReference type="InterPro" id="IPR014914">
    <property type="entry name" value="RES_dom"/>
</dbReference>
<dbReference type="EMBL" id="JBHTJG010000021">
    <property type="protein sequence ID" value="MFD0948775.1"/>
    <property type="molecule type" value="Genomic_DNA"/>
</dbReference>
<dbReference type="Proteomes" id="UP001596977">
    <property type="component" value="Unassembled WGS sequence"/>
</dbReference>
<reference evidence="3" key="1">
    <citation type="journal article" date="2019" name="Int. J. Syst. Evol. Microbiol.">
        <title>The Global Catalogue of Microorganisms (GCM) 10K type strain sequencing project: providing services to taxonomists for standard genome sequencing and annotation.</title>
        <authorList>
            <consortium name="The Broad Institute Genomics Platform"/>
            <consortium name="The Broad Institute Genome Sequencing Center for Infectious Disease"/>
            <person name="Wu L."/>
            <person name="Ma J."/>
        </authorList>
    </citation>
    <scope>NUCLEOTIDE SEQUENCE [LARGE SCALE GENOMIC DNA]</scope>
    <source>
        <strain evidence="3">CCUG 62982</strain>
    </source>
</reference>
<feature type="domain" description="RES" evidence="1">
    <location>
        <begin position="57"/>
        <end position="189"/>
    </location>
</feature>
<keyword evidence="3" id="KW-1185">Reference proteome</keyword>
<dbReference type="Pfam" id="PF08808">
    <property type="entry name" value="RES"/>
    <property type="match status" value="1"/>
</dbReference>
<gene>
    <name evidence="2" type="ORF">ACFQ1E_20750</name>
</gene>
<accession>A0ABW3HDS9</accession>
<evidence type="ECO:0000313" key="3">
    <source>
        <dbReference type="Proteomes" id="UP001596977"/>
    </source>
</evidence>
<evidence type="ECO:0000313" key="2">
    <source>
        <dbReference type="EMBL" id="MFD0948775.1"/>
    </source>
</evidence>